<dbReference type="AlphaFoldDB" id="A0A0L0C7A0"/>
<organism evidence="2 3">
    <name type="scientific">Lucilia cuprina</name>
    <name type="common">Green bottle fly</name>
    <name type="synonym">Australian sheep blowfly</name>
    <dbReference type="NCBI Taxonomy" id="7375"/>
    <lineage>
        <taxon>Eukaryota</taxon>
        <taxon>Metazoa</taxon>
        <taxon>Ecdysozoa</taxon>
        <taxon>Arthropoda</taxon>
        <taxon>Hexapoda</taxon>
        <taxon>Insecta</taxon>
        <taxon>Pterygota</taxon>
        <taxon>Neoptera</taxon>
        <taxon>Endopterygota</taxon>
        <taxon>Diptera</taxon>
        <taxon>Brachycera</taxon>
        <taxon>Muscomorpha</taxon>
        <taxon>Oestroidea</taxon>
        <taxon>Calliphoridae</taxon>
        <taxon>Luciliinae</taxon>
        <taxon>Lucilia</taxon>
    </lineage>
</organism>
<evidence type="ECO:0000313" key="3">
    <source>
        <dbReference type="Proteomes" id="UP000037069"/>
    </source>
</evidence>
<name>A0A0L0C7A0_LUCCU</name>
<feature type="compositionally biased region" description="Polar residues" evidence="1">
    <location>
        <begin position="303"/>
        <end position="320"/>
    </location>
</feature>
<dbReference type="Proteomes" id="UP000037069">
    <property type="component" value="Unassembled WGS sequence"/>
</dbReference>
<reference evidence="2 3" key="1">
    <citation type="journal article" date="2015" name="Nat. Commun.">
        <title>Lucilia cuprina genome unlocks parasitic fly biology to underpin future interventions.</title>
        <authorList>
            <person name="Anstead C.A."/>
            <person name="Korhonen P.K."/>
            <person name="Young N.D."/>
            <person name="Hall R.S."/>
            <person name="Jex A.R."/>
            <person name="Murali S.C."/>
            <person name="Hughes D.S."/>
            <person name="Lee S.F."/>
            <person name="Perry T."/>
            <person name="Stroehlein A.J."/>
            <person name="Ansell B.R."/>
            <person name="Breugelmans B."/>
            <person name="Hofmann A."/>
            <person name="Qu J."/>
            <person name="Dugan S."/>
            <person name="Lee S.L."/>
            <person name="Chao H."/>
            <person name="Dinh H."/>
            <person name="Han Y."/>
            <person name="Doddapaneni H.V."/>
            <person name="Worley K.C."/>
            <person name="Muzny D.M."/>
            <person name="Ioannidis P."/>
            <person name="Waterhouse R.M."/>
            <person name="Zdobnov E.M."/>
            <person name="James P.J."/>
            <person name="Bagnall N.H."/>
            <person name="Kotze A.C."/>
            <person name="Gibbs R.A."/>
            <person name="Richards S."/>
            <person name="Batterham P."/>
            <person name="Gasser R.B."/>
        </authorList>
    </citation>
    <scope>NUCLEOTIDE SEQUENCE [LARGE SCALE GENOMIC DNA]</scope>
    <source>
        <strain evidence="2 3">LS</strain>
        <tissue evidence="2">Full body</tissue>
    </source>
</reference>
<comment type="caution">
    <text evidence="2">The sequence shown here is derived from an EMBL/GenBank/DDBJ whole genome shotgun (WGS) entry which is preliminary data.</text>
</comment>
<proteinExistence type="predicted"/>
<evidence type="ECO:0000313" key="2">
    <source>
        <dbReference type="EMBL" id="KNC28273.1"/>
    </source>
</evidence>
<sequence length="464" mass="52533">MSLNRGRNVFTLGNFQLASNCITKRSKPSDPFERDPFKIQSYNFRYADRPTFPIAAVQPRVIQQADTSKKCQTYFYNQNFPSTKNSNGPTTTNLTNEERTLNLSKFQEYRRRKFLQEPAAAGSKKSSHESKILNLYYGKDQDIPLTSTKTYNLTCPNINYNISRNSSQASVRNCCKSDSTKPNISNRAHQSLASSTRDLTNNANRSRRSLSSGCEININIKSLDNTSLQDSVNIKIETDSIYRNLNGPQKRNSYNSLQNKSRLNASQSFVIDKKLSKFSVKSETKSNLRMSSNERAKQLTSIYQSQCQIPKKSTSSQNNKLNERFPSLIPLKPNSPRSHHSSLYGQENSFHKPNDNLKVYDCKTKSKGSSCSNNNLYSSSPYVSVNKGSKLLNSNPYEIKPSLSKKYNCKRQSSLESSIHNLHTAAANRCDFKPTAPLRMRSSLKLPLNVNINVFADKLKLLKI</sequence>
<accession>A0A0L0C7A0</accession>
<keyword evidence="3" id="KW-1185">Reference proteome</keyword>
<dbReference type="OrthoDB" id="7869552at2759"/>
<protein>
    <submittedName>
        <fullName evidence="2">Uncharacterized protein</fullName>
    </submittedName>
</protein>
<feature type="region of interest" description="Disordered" evidence="1">
    <location>
        <begin position="303"/>
        <end position="352"/>
    </location>
</feature>
<gene>
    <name evidence="2" type="ORF">FF38_13140</name>
</gene>
<dbReference type="EMBL" id="JRES01000803">
    <property type="protein sequence ID" value="KNC28273.1"/>
    <property type="molecule type" value="Genomic_DNA"/>
</dbReference>
<evidence type="ECO:0000256" key="1">
    <source>
        <dbReference type="SAM" id="MobiDB-lite"/>
    </source>
</evidence>